<sequence>MQRHPTYDDPFRRRGARPGREAAVGRFAEAEMAPWDPSGPPDEWTEDERKGAAVLRAVRLLLWLTVVGAIAALAVGLWRVFLGE</sequence>
<evidence type="ECO:0000313" key="4">
    <source>
        <dbReference type="Proteomes" id="UP000681594"/>
    </source>
</evidence>
<keyword evidence="2" id="KW-1133">Transmembrane helix</keyword>
<accession>A0ABS4A9Q1</accession>
<feature type="region of interest" description="Disordered" evidence="1">
    <location>
        <begin position="1"/>
        <end position="20"/>
    </location>
</feature>
<gene>
    <name evidence="3" type="ORF">J8J14_02890</name>
</gene>
<keyword evidence="2" id="KW-0472">Membrane</keyword>
<feature type="transmembrane region" description="Helical" evidence="2">
    <location>
        <begin position="60"/>
        <end position="81"/>
    </location>
</feature>
<proteinExistence type="predicted"/>
<keyword evidence="4" id="KW-1185">Reference proteome</keyword>
<dbReference type="EMBL" id="JAGIZB010000002">
    <property type="protein sequence ID" value="MBP0443714.1"/>
    <property type="molecule type" value="Genomic_DNA"/>
</dbReference>
<protein>
    <submittedName>
        <fullName evidence="3">Uncharacterized protein</fullName>
    </submittedName>
</protein>
<evidence type="ECO:0000313" key="3">
    <source>
        <dbReference type="EMBL" id="MBP0443714.1"/>
    </source>
</evidence>
<dbReference type="RefSeq" id="WP_209377935.1">
    <property type="nucleotide sequence ID" value="NZ_JAGIZB010000002.1"/>
</dbReference>
<organism evidence="3 4">
    <name type="scientific">Pararoseomonas baculiformis</name>
    <dbReference type="NCBI Taxonomy" id="2820812"/>
    <lineage>
        <taxon>Bacteria</taxon>
        <taxon>Pseudomonadati</taxon>
        <taxon>Pseudomonadota</taxon>
        <taxon>Alphaproteobacteria</taxon>
        <taxon>Acetobacterales</taxon>
        <taxon>Acetobacteraceae</taxon>
        <taxon>Pararoseomonas</taxon>
    </lineage>
</organism>
<comment type="caution">
    <text evidence="3">The sequence shown here is derived from an EMBL/GenBank/DDBJ whole genome shotgun (WGS) entry which is preliminary data.</text>
</comment>
<evidence type="ECO:0000256" key="2">
    <source>
        <dbReference type="SAM" id="Phobius"/>
    </source>
</evidence>
<evidence type="ECO:0000256" key="1">
    <source>
        <dbReference type="SAM" id="MobiDB-lite"/>
    </source>
</evidence>
<reference evidence="3 4" key="1">
    <citation type="submission" date="2021-03" db="EMBL/GenBank/DDBJ databases">
        <authorList>
            <person name="So Y."/>
        </authorList>
    </citation>
    <scope>NUCLEOTIDE SEQUENCE [LARGE SCALE GENOMIC DNA]</scope>
    <source>
        <strain evidence="3 4">SSH11</strain>
    </source>
</reference>
<dbReference type="Proteomes" id="UP000681594">
    <property type="component" value="Unassembled WGS sequence"/>
</dbReference>
<feature type="compositionally biased region" description="Basic and acidic residues" evidence="1">
    <location>
        <begin position="1"/>
        <end position="12"/>
    </location>
</feature>
<keyword evidence="2" id="KW-0812">Transmembrane</keyword>
<name>A0ABS4A9Q1_9PROT</name>